<organism evidence="5 6">
    <name type="scientific">Elysia crispata</name>
    <name type="common">lettuce slug</name>
    <dbReference type="NCBI Taxonomy" id="231223"/>
    <lineage>
        <taxon>Eukaryota</taxon>
        <taxon>Metazoa</taxon>
        <taxon>Spiralia</taxon>
        <taxon>Lophotrochozoa</taxon>
        <taxon>Mollusca</taxon>
        <taxon>Gastropoda</taxon>
        <taxon>Heterobranchia</taxon>
        <taxon>Euthyneura</taxon>
        <taxon>Panpulmonata</taxon>
        <taxon>Sacoglossa</taxon>
        <taxon>Placobranchoidea</taxon>
        <taxon>Plakobranchidae</taxon>
        <taxon>Elysia</taxon>
    </lineage>
</organism>
<dbReference type="SMART" id="SM00186">
    <property type="entry name" value="FBG"/>
    <property type="match status" value="1"/>
</dbReference>
<gene>
    <name evidence="5" type="ORF">RRG08_024027</name>
</gene>
<evidence type="ECO:0000256" key="1">
    <source>
        <dbReference type="ARBA" id="ARBA00023157"/>
    </source>
</evidence>
<name>A0AAE0Z718_9GAST</name>
<dbReference type="PROSITE" id="PS51406">
    <property type="entry name" value="FIBRINOGEN_C_2"/>
    <property type="match status" value="1"/>
</dbReference>
<comment type="caution">
    <text evidence="5">The sequence shown here is derived from an EMBL/GenBank/DDBJ whole genome shotgun (WGS) entry which is preliminary data.</text>
</comment>
<evidence type="ECO:0000313" key="6">
    <source>
        <dbReference type="Proteomes" id="UP001283361"/>
    </source>
</evidence>
<protein>
    <recommendedName>
        <fullName evidence="4">Fibrinogen C-terminal domain-containing protein</fullName>
    </recommendedName>
</protein>
<keyword evidence="3" id="KW-0732">Signal</keyword>
<dbReference type="SUPFAM" id="SSF56496">
    <property type="entry name" value="Fibrinogen C-terminal domain-like"/>
    <property type="match status" value="1"/>
</dbReference>
<dbReference type="InterPro" id="IPR014716">
    <property type="entry name" value="Fibrinogen_a/b/g_C_1"/>
</dbReference>
<feature type="domain" description="Fibrinogen C-terminal" evidence="4">
    <location>
        <begin position="463"/>
        <end position="679"/>
    </location>
</feature>
<proteinExistence type="predicted"/>
<keyword evidence="1" id="KW-1015">Disulfide bond</keyword>
<dbReference type="InterPro" id="IPR036056">
    <property type="entry name" value="Fibrinogen-like_C"/>
</dbReference>
<evidence type="ECO:0000256" key="2">
    <source>
        <dbReference type="SAM" id="Coils"/>
    </source>
</evidence>
<accession>A0AAE0Z718</accession>
<reference evidence="5" key="1">
    <citation type="journal article" date="2023" name="G3 (Bethesda)">
        <title>A reference genome for the long-term kleptoplast-retaining sea slug Elysia crispata morphotype clarki.</title>
        <authorList>
            <person name="Eastman K.E."/>
            <person name="Pendleton A.L."/>
            <person name="Shaikh M.A."/>
            <person name="Suttiyut T."/>
            <person name="Ogas R."/>
            <person name="Tomko P."/>
            <person name="Gavelis G."/>
            <person name="Widhalm J.R."/>
            <person name="Wisecaver J.H."/>
        </authorList>
    </citation>
    <scope>NUCLEOTIDE SEQUENCE</scope>
    <source>
        <strain evidence="5">ECLA1</strain>
    </source>
</reference>
<feature type="chain" id="PRO_5042184477" description="Fibrinogen C-terminal domain-containing protein" evidence="3">
    <location>
        <begin position="21"/>
        <end position="681"/>
    </location>
</feature>
<dbReference type="EMBL" id="JAWDGP010004479">
    <property type="protein sequence ID" value="KAK3763972.1"/>
    <property type="molecule type" value="Genomic_DNA"/>
</dbReference>
<dbReference type="InterPro" id="IPR050373">
    <property type="entry name" value="Fibrinogen_C-term_domain"/>
</dbReference>
<dbReference type="Proteomes" id="UP001283361">
    <property type="component" value="Unassembled WGS sequence"/>
</dbReference>
<dbReference type="Gene3D" id="3.90.215.10">
    <property type="entry name" value="Gamma Fibrinogen, chain A, domain 1"/>
    <property type="match status" value="1"/>
</dbReference>
<feature type="signal peptide" evidence="3">
    <location>
        <begin position="1"/>
        <end position="20"/>
    </location>
</feature>
<dbReference type="Pfam" id="PF00147">
    <property type="entry name" value="Fibrinogen_C"/>
    <property type="match status" value="1"/>
</dbReference>
<dbReference type="SUPFAM" id="SSF58113">
    <property type="entry name" value="Apolipoprotein A-I"/>
    <property type="match status" value="1"/>
</dbReference>
<sequence length="681" mass="75130">MNPLAIWLALLVLHTKFCSGLELTLDLDAPVQVGARPVCAVLSCVEESRSARTPSSGQTPMKNISSLTIFQTPGPTPRGQNGGAPAVVVASLTSSKPRITRVSNGIKVDGVLGVGRASLSVEMVKPSDCLADFVCELLSVDDTGMQSLSVTRVQQRWRQGQEEGQNSQTSVSLQLLDLMHRVDTKLLVATLSTGNLESKIETLENNLSAKLAQAGKAMEQLETKVELLENRLEDKTASAERALQNSLADNLNTQLALMDKKTTQLETKMDALKERLEDKIDFSERALHGQLVSLQTRLEDKMKDDLGKKIDGIYAEVKQFTKQAESYSANVRETFNESLTGLSKYLKSEQTEVLKDVKSASQQLLDYQSNATDTLLSAARNVTLTQNGMQDELMKNLALAAAKISESGANNSYAITIGLGLLGRDLQHSFQQLTSDVNRSAIETLSSAQNLFVNSNSTALLAMRDLLTLKRCNRGVTNILSQASYPYPVIQPSTESLVHVPYLCDTATDGGGWIIIQRRTNGAVDFYRDWEEYKNGFGDLTGDFWLGNEHIHEITSSGPYELRVELIYQGKSAYARYGRFSLADETNSYTLNIADYSGTAGDSLAKNHNGKRFTTADRDNDEHQENCANLCAGAWWYESCAYSSLNGKWQAMEWKGPFWYTFSNKNPVSYSEMKIRHLANP</sequence>
<evidence type="ECO:0000256" key="3">
    <source>
        <dbReference type="SAM" id="SignalP"/>
    </source>
</evidence>
<dbReference type="CDD" id="cd00087">
    <property type="entry name" value="FReD"/>
    <property type="match status" value="1"/>
</dbReference>
<keyword evidence="6" id="KW-1185">Reference proteome</keyword>
<dbReference type="InterPro" id="IPR020837">
    <property type="entry name" value="Fibrinogen_CS"/>
</dbReference>
<dbReference type="AlphaFoldDB" id="A0AAE0Z718"/>
<dbReference type="PANTHER" id="PTHR19143">
    <property type="entry name" value="FIBRINOGEN/TENASCIN/ANGIOPOEITIN"/>
    <property type="match status" value="1"/>
</dbReference>
<dbReference type="GO" id="GO:0005615">
    <property type="term" value="C:extracellular space"/>
    <property type="evidence" value="ECO:0007669"/>
    <property type="project" value="TreeGrafter"/>
</dbReference>
<evidence type="ECO:0000259" key="4">
    <source>
        <dbReference type="PROSITE" id="PS51406"/>
    </source>
</evidence>
<dbReference type="InterPro" id="IPR002181">
    <property type="entry name" value="Fibrinogen_a/b/g_C_dom"/>
</dbReference>
<evidence type="ECO:0000313" key="5">
    <source>
        <dbReference type="EMBL" id="KAK3763972.1"/>
    </source>
</evidence>
<dbReference type="PROSITE" id="PS00514">
    <property type="entry name" value="FIBRINOGEN_C_1"/>
    <property type="match status" value="1"/>
</dbReference>
<keyword evidence="2" id="KW-0175">Coiled coil</keyword>
<feature type="coiled-coil region" evidence="2">
    <location>
        <begin position="193"/>
        <end position="275"/>
    </location>
</feature>